<name>A0A5C5RMW1_9ACTN</name>
<proteinExistence type="predicted"/>
<evidence type="ECO:0000313" key="2">
    <source>
        <dbReference type="EMBL" id="TWS24419.1"/>
    </source>
</evidence>
<dbReference type="EMBL" id="VIGV01000003">
    <property type="protein sequence ID" value="TWS24419.1"/>
    <property type="molecule type" value="Genomic_DNA"/>
</dbReference>
<comment type="caution">
    <text evidence="2">The sequence shown here is derived from an EMBL/GenBank/DDBJ whole genome shotgun (WGS) entry which is preliminary data.</text>
</comment>
<dbReference type="InterPro" id="IPR010064">
    <property type="entry name" value="HK97-gp10_tail"/>
</dbReference>
<protein>
    <submittedName>
        <fullName evidence="2">HK97 gp10 family phage protein</fullName>
    </submittedName>
</protein>
<reference evidence="2 3" key="1">
    <citation type="submission" date="2019-08" db="EMBL/GenBank/DDBJ databases">
        <title>Tsukamurella conjunctivitidis sp. nov., Tsukamurella assacharolytica sp. nov. and Tsukamurella sputae sp. nov. isolated from patients with conjunctivitis, bacteraemia (lymphoma) and respiratory infection (sputum) in Hong Kong.</title>
        <authorList>
            <person name="Fok K.M.N."/>
            <person name="Fong J.Y.H."/>
        </authorList>
    </citation>
    <scope>NUCLEOTIDE SEQUENCE [LARGE SCALE GENOMIC DNA]</scope>
    <source>
        <strain evidence="2 3">HKU70</strain>
    </source>
</reference>
<dbReference type="Pfam" id="PF04883">
    <property type="entry name" value="HK97-gp10_like"/>
    <property type="match status" value="1"/>
</dbReference>
<sequence length="227" mass="25117">MRATSAWSARWVLRRPRWSVSPRPRSTRTRRLGWSGTPTPSQRSSGPSRTSATTRRSKSRSPRPPSPRPGEVVVARVSARVTVNRAVLHQNLVRAGTRAGHRYGRQVQNAARRLCPVDEGRLRSSIDYTVTATGGKVRMTCGSPLDYARYVHDGTGIYGPHGTPIVPVTAKALKFEARALRPGRRGPTRTPKGKGTIVYAKSVKGMEGRPFLTDAMEEVFPGRVRRR</sequence>
<gene>
    <name evidence="2" type="ORF">FK268_12585</name>
</gene>
<dbReference type="Proteomes" id="UP000319792">
    <property type="component" value="Unassembled WGS sequence"/>
</dbReference>
<evidence type="ECO:0000256" key="1">
    <source>
        <dbReference type="SAM" id="MobiDB-lite"/>
    </source>
</evidence>
<keyword evidence="3" id="KW-1185">Reference proteome</keyword>
<accession>A0A5C5RMW1</accession>
<organism evidence="2 3">
    <name type="scientific">Tsukamurella sputi</name>
    <dbReference type="NCBI Taxonomy" id="2591848"/>
    <lineage>
        <taxon>Bacteria</taxon>
        <taxon>Bacillati</taxon>
        <taxon>Actinomycetota</taxon>
        <taxon>Actinomycetes</taxon>
        <taxon>Mycobacteriales</taxon>
        <taxon>Tsukamurellaceae</taxon>
        <taxon>Tsukamurella</taxon>
    </lineage>
</organism>
<feature type="compositionally biased region" description="Low complexity" evidence="1">
    <location>
        <begin position="43"/>
        <end position="54"/>
    </location>
</feature>
<dbReference type="AlphaFoldDB" id="A0A5C5RMW1"/>
<evidence type="ECO:0000313" key="3">
    <source>
        <dbReference type="Proteomes" id="UP000319792"/>
    </source>
</evidence>
<feature type="region of interest" description="Disordered" evidence="1">
    <location>
        <begin position="17"/>
        <end position="71"/>
    </location>
</feature>